<evidence type="ECO:0000313" key="2">
    <source>
        <dbReference type="Proteomes" id="UP000827554"/>
    </source>
</evidence>
<name>A0AAE7SGV8_9CAUD</name>
<protein>
    <submittedName>
        <fullName evidence="1">Uncharacterized protein</fullName>
    </submittedName>
</protein>
<proteinExistence type="predicted"/>
<gene>
    <name evidence="1" type="primary">105</name>
    <name evidence="1" type="ORF">SEA_CAFASSO_105</name>
</gene>
<organism evidence="1 2">
    <name type="scientific">Gordonia phage Cafasso</name>
    <dbReference type="NCBI Taxonomy" id="2851095"/>
    <lineage>
        <taxon>Viruses</taxon>
        <taxon>Duplodnaviria</taxon>
        <taxon>Heunggongvirae</taxon>
        <taxon>Uroviricota</taxon>
        <taxon>Caudoviricetes</taxon>
        <taxon>Kruegerviridae</taxon>
        <taxon>Cafassovirus</taxon>
        <taxon>Cafassovirus cafasso</taxon>
    </lineage>
</organism>
<dbReference type="Proteomes" id="UP000827554">
    <property type="component" value="Segment"/>
</dbReference>
<dbReference type="EMBL" id="MZ322021">
    <property type="protein sequence ID" value="QXN74320.1"/>
    <property type="molecule type" value="Genomic_DNA"/>
</dbReference>
<evidence type="ECO:0000313" key="1">
    <source>
        <dbReference type="EMBL" id="QXN74320.1"/>
    </source>
</evidence>
<reference evidence="1 2" key="1">
    <citation type="submission" date="2021-05" db="EMBL/GenBank/DDBJ databases">
        <authorList>
            <person name="Bhalla S."/>
            <person name="Clase K."/>
            <person name="Cornely K."/>
            <person name="Forsyth M.H."/>
            <person name="Gosselin S."/>
            <person name="Jensen A."/>
            <person name="Nieto F."/>
            <person name="Tarbox B."/>
            <person name="Butela K.A."/>
            <person name="Garlena R.A."/>
            <person name="Russell D.A."/>
            <person name="Jacobs-Sera D."/>
            <person name="Hatfull G.F."/>
        </authorList>
    </citation>
    <scope>NUCLEOTIDE SEQUENCE [LARGE SCALE GENOMIC DNA]</scope>
</reference>
<sequence length="137" mass="15475">MSDQVTKAQHAWDEEERFDDVEPISPVQIEQSIRQVATAIAKAVRSSSRAYKEFLDADHAFDLAFARAYMAFEGPAHARKEQATIDTEVQRTSRDLADATYRFYDRRAKALENQLRALQSIGASTRQAYGVAGRGEY</sequence>
<keyword evidence="2" id="KW-1185">Reference proteome</keyword>
<accession>A0AAE7SGV8</accession>